<keyword evidence="4" id="KW-0677">Repeat</keyword>
<evidence type="ECO:0000256" key="3">
    <source>
        <dbReference type="ARBA" id="ARBA00022505"/>
    </source>
</evidence>
<dbReference type="GO" id="GO:0030151">
    <property type="term" value="F:molybdenum ion binding"/>
    <property type="evidence" value="ECO:0007669"/>
    <property type="project" value="UniProtKB-UniRule"/>
</dbReference>
<dbReference type="InterPro" id="IPR016462">
    <property type="entry name" value="ModE"/>
</dbReference>
<keyword evidence="9" id="KW-1185">Reference proteome</keyword>
<dbReference type="GO" id="GO:0003700">
    <property type="term" value="F:DNA-binding transcription factor activity"/>
    <property type="evidence" value="ECO:0007669"/>
    <property type="project" value="InterPro"/>
</dbReference>
<evidence type="ECO:0000256" key="2">
    <source>
        <dbReference type="ARBA" id="ARBA00022448"/>
    </source>
</evidence>
<gene>
    <name evidence="8" type="ORF">DY262_11850</name>
</gene>
<dbReference type="GO" id="GO:0015689">
    <property type="term" value="P:molybdate ion transport"/>
    <property type="evidence" value="ECO:0007669"/>
    <property type="project" value="UniProtKB-UniRule"/>
</dbReference>
<dbReference type="InterPro" id="IPR036388">
    <property type="entry name" value="WH-like_DNA-bd_sf"/>
</dbReference>
<dbReference type="Pfam" id="PF00126">
    <property type="entry name" value="HTH_1"/>
    <property type="match status" value="1"/>
</dbReference>
<comment type="similarity">
    <text evidence="1 5">Belongs to the ModE family.</text>
</comment>
<dbReference type="PANTHER" id="PTHR30432:SF1">
    <property type="entry name" value="DNA-BINDING TRANSCRIPTIONAL DUAL REGULATOR MODE"/>
    <property type="match status" value="1"/>
</dbReference>
<dbReference type="PIRSF" id="PIRSF005763">
    <property type="entry name" value="Txn_reg_ModE"/>
    <property type="match status" value="1"/>
</dbReference>
<dbReference type="Pfam" id="PF03459">
    <property type="entry name" value="TOBE"/>
    <property type="match status" value="2"/>
</dbReference>
<dbReference type="NCBIfam" id="TIGR00638">
    <property type="entry name" value="Mop"/>
    <property type="match status" value="2"/>
</dbReference>
<comment type="caution">
    <text evidence="8">The sequence shown here is derived from an EMBL/GenBank/DDBJ whole genome shotgun (WGS) entry which is preliminary data.</text>
</comment>
<dbReference type="InterPro" id="IPR008995">
    <property type="entry name" value="Mo/tungstate-bd_C_term_dom"/>
</dbReference>
<dbReference type="RefSeq" id="WP_116959100.1">
    <property type="nucleotide sequence ID" value="NZ_QVLS01000006.1"/>
</dbReference>
<dbReference type="PROSITE" id="PS51866">
    <property type="entry name" value="MOP"/>
    <property type="match status" value="2"/>
</dbReference>
<name>A0A372EJD3_9BURK</name>
<evidence type="ECO:0000256" key="6">
    <source>
        <dbReference type="PIRSR" id="PIRSR005763-1"/>
    </source>
</evidence>
<dbReference type="Gene3D" id="2.40.50.100">
    <property type="match status" value="2"/>
</dbReference>
<dbReference type="EMBL" id="QVLS01000006">
    <property type="protein sequence ID" value="RFP78774.1"/>
    <property type="molecule type" value="Genomic_DNA"/>
</dbReference>
<dbReference type="SUPFAM" id="SSF50331">
    <property type="entry name" value="MOP-like"/>
    <property type="match status" value="2"/>
</dbReference>
<dbReference type="Gene3D" id="1.10.10.10">
    <property type="entry name" value="Winged helix-like DNA-binding domain superfamily/Winged helix DNA-binding domain"/>
    <property type="match status" value="1"/>
</dbReference>
<keyword evidence="3 5" id="KW-0500">Molybdenum</keyword>
<dbReference type="AlphaFoldDB" id="A0A372EJD3"/>
<organism evidence="8 9">
    <name type="scientific">Hydrogenophaga borbori</name>
    <dbReference type="NCBI Taxonomy" id="2294117"/>
    <lineage>
        <taxon>Bacteria</taxon>
        <taxon>Pseudomonadati</taxon>
        <taxon>Pseudomonadota</taxon>
        <taxon>Betaproteobacteria</taxon>
        <taxon>Burkholderiales</taxon>
        <taxon>Comamonadaceae</taxon>
        <taxon>Hydrogenophaga</taxon>
    </lineage>
</organism>
<dbReference type="InterPro" id="IPR036390">
    <property type="entry name" value="WH_DNA-bd_sf"/>
</dbReference>
<feature type="domain" description="Mop" evidence="7">
    <location>
        <begin position="134"/>
        <end position="200"/>
    </location>
</feature>
<protein>
    <submittedName>
        <fullName evidence="8">LysR family transcriptional regulator</fullName>
    </submittedName>
</protein>
<keyword evidence="2 5" id="KW-0813">Transport</keyword>
<evidence type="ECO:0000313" key="9">
    <source>
        <dbReference type="Proteomes" id="UP000261931"/>
    </source>
</evidence>
<dbReference type="InterPro" id="IPR005116">
    <property type="entry name" value="Transp-assoc_OB_typ1"/>
</dbReference>
<dbReference type="InterPro" id="IPR004606">
    <property type="entry name" value="Mop_domain"/>
</dbReference>
<dbReference type="InterPro" id="IPR051815">
    <property type="entry name" value="Molybdate_resp_trans_reg"/>
</dbReference>
<proteinExistence type="inferred from homology"/>
<evidence type="ECO:0000256" key="1">
    <source>
        <dbReference type="ARBA" id="ARBA00008110"/>
    </source>
</evidence>
<evidence type="ECO:0000256" key="5">
    <source>
        <dbReference type="PIRNR" id="PIRNR005763"/>
    </source>
</evidence>
<sequence length="274" mass="28655">MATKKHRSKDPLEVHGALWLSSGGASLAGHGRIELLQAVAEHGSITRAARAFGMSYKAAWDAIDTMNQRASAPVVERVIGGKGGGATRLTDFGRRLIERYGQVHAVHQRFLRLIEQDAMDLDQEFSLLKVLNMKTSARNQWLGTVAAVRAGAVNDDVELGLPGGLRLSAIVTRGSTESLALRPQMTVIALVKSSSVLLAVDLAGARVSARNRFPGCVASVTPGAVNAEVVLRCDGGLEVVAVVPQAAVAELGLAPGAEATALIKASDVVLAVVS</sequence>
<evidence type="ECO:0000313" key="8">
    <source>
        <dbReference type="EMBL" id="RFP78774.1"/>
    </source>
</evidence>
<dbReference type="SUPFAM" id="SSF46785">
    <property type="entry name" value="Winged helix' DNA-binding domain"/>
    <property type="match status" value="1"/>
</dbReference>
<feature type="region of interest" description="Required for dimer formation and molybdate binding" evidence="6">
    <location>
        <begin position="135"/>
        <end position="143"/>
    </location>
</feature>
<dbReference type="Proteomes" id="UP000261931">
    <property type="component" value="Unassembled WGS sequence"/>
</dbReference>
<evidence type="ECO:0000256" key="4">
    <source>
        <dbReference type="ARBA" id="ARBA00022737"/>
    </source>
</evidence>
<feature type="domain" description="Mop" evidence="7">
    <location>
        <begin position="206"/>
        <end position="272"/>
    </location>
</feature>
<dbReference type="PANTHER" id="PTHR30432">
    <property type="entry name" value="TRANSCRIPTIONAL REGULATOR MODE"/>
    <property type="match status" value="1"/>
</dbReference>
<dbReference type="InterPro" id="IPR000847">
    <property type="entry name" value="LysR_HTH_N"/>
</dbReference>
<evidence type="ECO:0000259" key="7">
    <source>
        <dbReference type="PROSITE" id="PS51866"/>
    </source>
</evidence>
<reference evidence="8 9" key="1">
    <citation type="submission" date="2018-08" db="EMBL/GenBank/DDBJ databases">
        <title>Hydrogenophaga sp. LA-38 isolated from sludge.</title>
        <authorList>
            <person name="Im W.-T."/>
        </authorList>
    </citation>
    <scope>NUCLEOTIDE SEQUENCE [LARGE SCALE GENOMIC DNA]</scope>
    <source>
        <strain evidence="8 9">LA-38</strain>
    </source>
</reference>
<accession>A0A372EJD3</accession>